<dbReference type="EMBL" id="CCYD01000252">
    <property type="protein sequence ID" value="CEG36858.1"/>
    <property type="molecule type" value="Genomic_DNA"/>
</dbReference>
<feature type="region of interest" description="Disordered" evidence="2">
    <location>
        <begin position="46"/>
        <end position="66"/>
    </location>
</feature>
<dbReference type="OMA" id="TREHFRC"/>
<organism evidence="3 4">
    <name type="scientific">Plasmopara halstedii</name>
    <name type="common">Downy mildew of sunflower</name>
    <dbReference type="NCBI Taxonomy" id="4781"/>
    <lineage>
        <taxon>Eukaryota</taxon>
        <taxon>Sar</taxon>
        <taxon>Stramenopiles</taxon>
        <taxon>Oomycota</taxon>
        <taxon>Peronosporomycetes</taxon>
        <taxon>Peronosporales</taxon>
        <taxon>Peronosporaceae</taxon>
        <taxon>Plasmopara</taxon>
    </lineage>
</organism>
<evidence type="ECO:0000256" key="1">
    <source>
        <dbReference type="SAM" id="Coils"/>
    </source>
</evidence>
<reference evidence="4" key="1">
    <citation type="submission" date="2014-09" db="EMBL/GenBank/DDBJ databases">
        <authorList>
            <person name="Sharma Rahul"/>
            <person name="Thines Marco"/>
        </authorList>
    </citation>
    <scope>NUCLEOTIDE SEQUENCE [LARGE SCALE GENOMIC DNA]</scope>
</reference>
<feature type="region of interest" description="Disordered" evidence="2">
    <location>
        <begin position="20"/>
        <end position="39"/>
    </location>
</feature>
<keyword evidence="1" id="KW-0175">Coiled coil</keyword>
<dbReference type="PANTHER" id="PTHR23052:SF1">
    <property type="entry name" value="AXONEMAL DYNEIN LIGHT CHAIN DOMAIN-CONTAINING PROTEIN 1"/>
    <property type="match status" value="1"/>
</dbReference>
<evidence type="ECO:0000256" key="2">
    <source>
        <dbReference type="SAM" id="MobiDB-lite"/>
    </source>
</evidence>
<keyword evidence="4" id="KW-1185">Reference proteome</keyword>
<accession>A0A0P1A851</accession>
<dbReference type="PROSITE" id="PS50096">
    <property type="entry name" value="IQ"/>
    <property type="match status" value="1"/>
</dbReference>
<dbReference type="GeneID" id="36399166"/>
<evidence type="ECO:0000313" key="3">
    <source>
        <dbReference type="EMBL" id="CEG36858.1"/>
    </source>
</evidence>
<sequence length="1186" mass="136429">MLPPLPLVDNNNDKFCSRKRVNGDSSIESNTLNSQDLTQLSRPSPRTFVRVPTSRTSCKKEGESEQKRSLDLTNISRIPRDFFVVETNAVLFPPDYPPGQYQSTLNKEGQWETIVFPALTPRNRQQVLYLRKTLDRMRATMPQFLQQHSSVGCEIDKTVVSERMRLIIEYTSQESNIYSTCFHELARQIRFICKEQSELLYEIRNGYDAAVARLIDQLSIKNHETDLQQDRFDKLKIECARLEKEKEQLSQHIKVLEDRQNTGLSATAAPEAFWSLDMGSYSDFNDDEEEWRWQRASASVSKRIFSSKHKYSASEKFLAARRVQVAFRRFQAYKEKSRDNSQMKKQAAAKSIQKIYRGFRDRRLAIHHRAIMRTVIRRRKESAAVEVMQANVRAFLLYRRRNDKSKKVFELTGNYEQAPVDTRVLPAIDPLMSEIMALSTTDNNDDKSQAEQAAKNDIKLNSRQTLVHLLSRFRKLASIIIAFNRGITSGTSKAENVDITETIDDAGTCPTSETLVAEYNDEDLNIFQRTVKEAKALLISLDMVLRPTSEGIDKHSVSEDDVNDLVDWNGTASIGWAKDIEQNDSKVDQKTYLVPKFGKRAVLFGAEDALRSQKYEELQLNKTLWHSAKCYLASKNDTDSYLTSTLASHDQAKRLLSLKRFITNMYDMIVTKLKELSKSRLSELLASHCHLALSFSEWRQQQSQLVSRAQCTDQSPSFNMELLTREHFRCRLGLPQLVDTAFINLSETIEFFAAIDPDVKRFQDFMVSERSEEELVFCCLCRYLCTHCLPCDDCPAGSATSTLHRQPMLHSVTAREIIDVPHILELARILFRVNDERSIVESDTSITEVENVVYREYLPTNGLQQFEDIVSSICIDPDSRVTPVSTNEADDFTEKSSQNLEPPCRHPSGSLICGKPIPRPKNNPHVSRSTVLRRQHYHASPRQFTLSAEVKWVFYEEILALLVRFRCEMNQFYFALFCLKELFRLAAASSTTPSKLLDETAFVETLLPLSNGLSERDLRNIFHNVLRQRELRVMMPLRVFTSAALLLMRNGLLSISTYASIRIQRNDSPPQAFLLQQKNEDTKWRDLAHQWQILESSFDAIVDAINDKSLAPHYLQVYKSLMLTSADKTRAEHALQLLQLRKEIYDLFASRSARGRDLDRAYEIYEVFVNERLAHQGVMRIVKGEL</sequence>
<dbReference type="InterPro" id="IPR052845">
    <property type="entry name" value="Axonemal_dynein_LC_domain"/>
</dbReference>
<proteinExistence type="predicted"/>
<dbReference type="RefSeq" id="XP_024573227.1">
    <property type="nucleotide sequence ID" value="XM_024722118.1"/>
</dbReference>
<dbReference type="OrthoDB" id="1927454at2759"/>
<dbReference type="PANTHER" id="PTHR23052">
    <property type="entry name" value="AXONEMAL DYNEIN LIGHT CHAIN DOMAIN-CONTAINING PROTEIN 1"/>
    <property type="match status" value="1"/>
</dbReference>
<feature type="compositionally biased region" description="Polar residues" evidence="2">
    <location>
        <begin position="23"/>
        <end position="39"/>
    </location>
</feature>
<protein>
    <submittedName>
        <fullName evidence="3">IQ motif, EF-hand binding site</fullName>
    </submittedName>
</protein>
<dbReference type="AlphaFoldDB" id="A0A0P1A851"/>
<dbReference type="Proteomes" id="UP000054928">
    <property type="component" value="Unassembled WGS sequence"/>
</dbReference>
<name>A0A0P1A851_PLAHL</name>
<evidence type="ECO:0000313" key="4">
    <source>
        <dbReference type="Proteomes" id="UP000054928"/>
    </source>
</evidence>
<feature type="coiled-coil region" evidence="1">
    <location>
        <begin position="225"/>
        <end position="259"/>
    </location>
</feature>